<accession>A0A8S3TLX2</accession>
<protein>
    <submittedName>
        <fullName evidence="2">RDH12</fullName>
        <ecNumber evidence="2">1.1.1.300</ecNumber>
    </submittedName>
</protein>
<dbReference type="AlphaFoldDB" id="A0A8S3TLX2"/>
<dbReference type="InterPro" id="IPR036291">
    <property type="entry name" value="NAD(P)-bd_dom_sf"/>
</dbReference>
<dbReference type="GO" id="GO:0052650">
    <property type="term" value="F:all-trans-retinol dehydrogenase (NADP+) activity"/>
    <property type="evidence" value="ECO:0007669"/>
    <property type="project" value="UniProtKB-EC"/>
</dbReference>
<dbReference type="PRINTS" id="PR00081">
    <property type="entry name" value="GDHRDH"/>
</dbReference>
<keyword evidence="3" id="KW-1185">Reference proteome</keyword>
<dbReference type="EC" id="1.1.1.300" evidence="2"/>
<organism evidence="2 3">
    <name type="scientific">Mytilus edulis</name>
    <name type="common">Blue mussel</name>
    <dbReference type="NCBI Taxonomy" id="6550"/>
    <lineage>
        <taxon>Eukaryota</taxon>
        <taxon>Metazoa</taxon>
        <taxon>Spiralia</taxon>
        <taxon>Lophotrochozoa</taxon>
        <taxon>Mollusca</taxon>
        <taxon>Bivalvia</taxon>
        <taxon>Autobranchia</taxon>
        <taxon>Pteriomorphia</taxon>
        <taxon>Mytilida</taxon>
        <taxon>Mytiloidea</taxon>
        <taxon>Mytilidae</taxon>
        <taxon>Mytilinae</taxon>
        <taxon>Mytilus</taxon>
    </lineage>
</organism>
<evidence type="ECO:0000313" key="2">
    <source>
        <dbReference type="EMBL" id="CAG2234640.1"/>
    </source>
</evidence>
<keyword evidence="1 2" id="KW-0560">Oxidoreductase</keyword>
<dbReference type="SUPFAM" id="SSF51735">
    <property type="entry name" value="NAD(P)-binding Rossmann-fold domains"/>
    <property type="match status" value="1"/>
</dbReference>
<dbReference type="Pfam" id="PF00106">
    <property type="entry name" value="adh_short"/>
    <property type="match status" value="1"/>
</dbReference>
<dbReference type="Proteomes" id="UP000683360">
    <property type="component" value="Unassembled WGS sequence"/>
</dbReference>
<evidence type="ECO:0000256" key="1">
    <source>
        <dbReference type="ARBA" id="ARBA00023002"/>
    </source>
</evidence>
<evidence type="ECO:0000313" key="3">
    <source>
        <dbReference type="Proteomes" id="UP000683360"/>
    </source>
</evidence>
<dbReference type="Gene3D" id="3.40.50.720">
    <property type="entry name" value="NAD(P)-binding Rossmann-like Domain"/>
    <property type="match status" value="1"/>
</dbReference>
<dbReference type="InterPro" id="IPR002347">
    <property type="entry name" value="SDR_fam"/>
</dbReference>
<dbReference type="PANTHER" id="PTHR43157:SF31">
    <property type="entry name" value="PHOSPHATIDYLINOSITOL-GLYCAN BIOSYNTHESIS CLASS F PROTEIN"/>
    <property type="match status" value="1"/>
</dbReference>
<proteinExistence type="predicted"/>
<dbReference type="OrthoDB" id="191139at2759"/>
<comment type="caution">
    <text evidence="2">The sequence shown here is derived from an EMBL/GenBank/DDBJ whole genome shotgun (WGS) entry which is preliminary data.</text>
</comment>
<name>A0A8S3TLX2_MYTED</name>
<dbReference type="PANTHER" id="PTHR43157">
    <property type="entry name" value="PHOSPHATIDYLINOSITOL-GLYCAN BIOSYNTHESIS CLASS F PROTEIN-RELATED"/>
    <property type="match status" value="1"/>
</dbReference>
<sequence>MGGGTSFPREPLDRNKVVIVTGGNTGIGYETAKWIAMLGAKVIIACRSEDKALEAIKRMKEEYATEKQKGTKGIIQDGDIDVTFMQVDLASLQSTKKFIENFKSSGQKLHTLVCNAGLGFLPLQMTEDGNELVFQTNYLSQFLICVHLIPLMESSGSDDCRIIMVSSSVHDFAPPFDISKVQGKDLKPSSYDEAGYYAYSKLYQVMQMYFMNKRLKDTNVSILSIHPGVVKTEFQRNFDKSGACCITSIVKCFICCGCARNAFQGAETEIYTAIAPELKGIRDVYYIDCKPKTTASQSRNTENQEALLKLSLELLKDYIPDSKNNVKSSDWSSKLKKREMNVL</sequence>
<dbReference type="EMBL" id="CAJPWZ010002261">
    <property type="protein sequence ID" value="CAG2234640.1"/>
    <property type="molecule type" value="Genomic_DNA"/>
</dbReference>
<reference evidence="2" key="1">
    <citation type="submission" date="2021-03" db="EMBL/GenBank/DDBJ databases">
        <authorList>
            <person name="Bekaert M."/>
        </authorList>
    </citation>
    <scope>NUCLEOTIDE SEQUENCE</scope>
</reference>
<gene>
    <name evidence="2" type="ORF">MEDL_47282</name>
</gene>